<feature type="transmembrane region" description="Helical" evidence="1">
    <location>
        <begin position="217"/>
        <end position="245"/>
    </location>
</feature>
<evidence type="ECO:0000256" key="1">
    <source>
        <dbReference type="SAM" id="Phobius"/>
    </source>
</evidence>
<feature type="transmembrane region" description="Helical" evidence="1">
    <location>
        <begin position="178"/>
        <end position="197"/>
    </location>
</feature>
<keyword evidence="3" id="KW-1185">Reference proteome</keyword>
<accession>A0A9P7ZPA8</accession>
<dbReference type="OrthoDB" id="10468353at2759"/>
<dbReference type="AlphaFoldDB" id="A0A9P7ZPA8"/>
<evidence type="ECO:0000313" key="3">
    <source>
        <dbReference type="Proteomes" id="UP000887229"/>
    </source>
</evidence>
<sequence length="272" mass="30336">MVESGPRRRRPAHGSVASAQDLPAMAAHQLQNHPVDNLPHHPPGRLHRQVRLDSPGRPIRRVRLPCLYLSAHAGDRLLIIGNNSPYDWNCENHYFANASEPWDASLYNPPPGSGRYHSQCRGLYAWAQLTLAVGILSCLRALYQILKTGIFDSYTDSTKRSAEHGNKLRRATADAMELVGAFASAVAAVLYLVSAVLLGTSRLFTGPRTEGEWYKPLYVACLSLVCLNCVASTHQAVILTLAGYVRRRRRRWAAHTALDVQQQQRYQISYIS</sequence>
<protein>
    <submittedName>
        <fullName evidence="2">Uncharacterized protein</fullName>
    </submittedName>
</protein>
<keyword evidence="1" id="KW-0812">Transmembrane</keyword>
<dbReference type="GeneID" id="70291582"/>
<reference evidence="2" key="1">
    <citation type="journal article" date="2021" name="IMA Fungus">
        <title>Genomic characterization of three marine fungi, including Emericellopsis atlantica sp. nov. with signatures of a generalist lifestyle and marine biomass degradation.</title>
        <authorList>
            <person name="Hagestad O.C."/>
            <person name="Hou L."/>
            <person name="Andersen J.H."/>
            <person name="Hansen E.H."/>
            <person name="Altermark B."/>
            <person name="Li C."/>
            <person name="Kuhnert E."/>
            <person name="Cox R.J."/>
            <person name="Crous P.W."/>
            <person name="Spatafora J.W."/>
            <person name="Lail K."/>
            <person name="Amirebrahimi M."/>
            <person name="Lipzen A."/>
            <person name="Pangilinan J."/>
            <person name="Andreopoulos W."/>
            <person name="Hayes R.D."/>
            <person name="Ng V."/>
            <person name="Grigoriev I.V."/>
            <person name="Jackson S.A."/>
            <person name="Sutton T.D.S."/>
            <person name="Dobson A.D.W."/>
            <person name="Rama T."/>
        </authorList>
    </citation>
    <scope>NUCLEOTIDE SEQUENCE</scope>
    <source>
        <strain evidence="2">TS7</strain>
    </source>
</reference>
<gene>
    <name evidence="2" type="ORF">F5Z01DRAFT_557696</name>
</gene>
<keyword evidence="1" id="KW-1133">Transmembrane helix</keyword>
<dbReference type="RefSeq" id="XP_046119712.1">
    <property type="nucleotide sequence ID" value="XM_046260679.1"/>
</dbReference>
<dbReference type="Proteomes" id="UP000887229">
    <property type="component" value="Unassembled WGS sequence"/>
</dbReference>
<proteinExistence type="predicted"/>
<name>A0A9P7ZPA8_9HYPO</name>
<keyword evidence="1" id="KW-0472">Membrane</keyword>
<evidence type="ECO:0000313" key="2">
    <source>
        <dbReference type="EMBL" id="KAG9255788.1"/>
    </source>
</evidence>
<organism evidence="2 3">
    <name type="scientific">Emericellopsis atlantica</name>
    <dbReference type="NCBI Taxonomy" id="2614577"/>
    <lineage>
        <taxon>Eukaryota</taxon>
        <taxon>Fungi</taxon>
        <taxon>Dikarya</taxon>
        <taxon>Ascomycota</taxon>
        <taxon>Pezizomycotina</taxon>
        <taxon>Sordariomycetes</taxon>
        <taxon>Hypocreomycetidae</taxon>
        <taxon>Hypocreales</taxon>
        <taxon>Bionectriaceae</taxon>
        <taxon>Emericellopsis</taxon>
    </lineage>
</organism>
<dbReference type="EMBL" id="MU251250">
    <property type="protein sequence ID" value="KAG9255788.1"/>
    <property type="molecule type" value="Genomic_DNA"/>
</dbReference>
<comment type="caution">
    <text evidence="2">The sequence shown here is derived from an EMBL/GenBank/DDBJ whole genome shotgun (WGS) entry which is preliminary data.</text>
</comment>